<sequence>MDFAYKQEAEEDCLISLDYILDKYDLYRDNIINNVELRKLLDRFIFQYNSIDECEKKLLELLSNNEKYGMDKIEKYYLFITNIIKEICHIELIPIIYNKILQEKDKKDNTFIVNRQEFLKNENKKESEEDYKIISGSIYKKYILVLIKILYHSYKLSYNYQKNLITSISYICILMSKYDTVNLPHESIPELIYRIFWKYFSQNFNIINETFFTQHNDEIVLSSSCSSSMSSLSDDSSDLSSGFLSSSEDLFRKNDLKAIAQRMGISLDSEKDVSNEISCGGTPKEPGEKKVRRRRRRTKKNATGDTNITGDDNKEDINNKEEGVEPGAAQLIKNENAMQDQGTVVKKRGKRRKRTILTEENNNNNDDNKNMNVINNDDNKNVNVINNDDNKNVNVIINDDGNKNVNVINNDDGNKNVNVIINDVKY</sequence>
<protein>
    <recommendedName>
        <fullName evidence="4">EF-hand domain-containing protein</fullName>
    </recommendedName>
</protein>
<feature type="region of interest" description="Disordered" evidence="1">
    <location>
        <begin position="271"/>
        <end position="319"/>
    </location>
</feature>
<evidence type="ECO:0000313" key="2">
    <source>
        <dbReference type="EMBL" id="KNG74802.1"/>
    </source>
</evidence>
<evidence type="ECO:0008006" key="4">
    <source>
        <dbReference type="Google" id="ProtNLM"/>
    </source>
</evidence>
<reference evidence="3" key="2">
    <citation type="submission" date="2015-07" db="EMBL/GenBank/DDBJ databases">
        <title>The genome sequence of Plasmodium falciparum IGH-CR14.</title>
        <authorList>
            <consortium name="The Broad Institute Genome Sequencing Platform"/>
            <person name="Volkman S.K."/>
            <person name="Neafsey D.E."/>
            <person name="Dash A.P."/>
            <person name="Chitnis C.E."/>
            <person name="Hartl D.L."/>
            <person name="Young S.K."/>
            <person name="Kodira C.D."/>
            <person name="Zeng Q."/>
            <person name="Koehrsen M."/>
            <person name="Godfrey P."/>
            <person name="Alvarado L."/>
            <person name="Berlin A."/>
            <person name="Borenstein D."/>
            <person name="Chen Z."/>
            <person name="Engels R."/>
            <person name="Freedman E."/>
            <person name="Gellesch M."/>
            <person name="Goldberg J."/>
            <person name="Griggs A."/>
            <person name="Gujja S."/>
            <person name="Heiman D."/>
            <person name="Hepburn T."/>
            <person name="Howarth C."/>
            <person name="Jen D."/>
            <person name="Larson L."/>
            <person name="Lewis B."/>
            <person name="Mehta T."/>
            <person name="Park D."/>
            <person name="Pearson M."/>
            <person name="Roberts A."/>
            <person name="Saif S."/>
            <person name="Shea T."/>
            <person name="Shenoy N."/>
            <person name="Sisk P."/>
            <person name="Stolte C."/>
            <person name="Sykes S."/>
            <person name="Walk T."/>
            <person name="White J."/>
            <person name="Yandava C."/>
            <person name="Wirth D.F."/>
            <person name="Nusbaum C."/>
            <person name="Birren B."/>
        </authorList>
    </citation>
    <scope>NUCLEOTIDE SEQUENCE [LARGE SCALE GENOMIC DNA]</scope>
    <source>
        <strain evidence="3">IGH-CR14</strain>
    </source>
</reference>
<evidence type="ECO:0000313" key="3">
    <source>
        <dbReference type="Proteomes" id="UP000054562"/>
    </source>
</evidence>
<gene>
    <name evidence="2" type="ORF">PFMG_00932</name>
</gene>
<dbReference type="EMBL" id="GG665006">
    <property type="protein sequence ID" value="KNG74802.1"/>
    <property type="molecule type" value="Genomic_DNA"/>
</dbReference>
<evidence type="ECO:0000256" key="1">
    <source>
        <dbReference type="SAM" id="MobiDB-lite"/>
    </source>
</evidence>
<feature type="compositionally biased region" description="Polar residues" evidence="1">
    <location>
        <begin position="301"/>
        <end position="310"/>
    </location>
</feature>
<proteinExistence type="predicted"/>
<name>A0A0L1I5P3_PLAFA</name>
<organism evidence="2 3">
    <name type="scientific">Plasmodium falciparum IGH-CR14</name>
    <dbReference type="NCBI Taxonomy" id="580059"/>
    <lineage>
        <taxon>Eukaryota</taxon>
        <taxon>Sar</taxon>
        <taxon>Alveolata</taxon>
        <taxon>Apicomplexa</taxon>
        <taxon>Aconoidasida</taxon>
        <taxon>Haemosporida</taxon>
        <taxon>Plasmodiidae</taxon>
        <taxon>Plasmodium</taxon>
        <taxon>Plasmodium (Laverania)</taxon>
    </lineage>
</organism>
<dbReference type="AlphaFoldDB" id="A0A0L1I5P3"/>
<accession>A0A0L1I5P3</accession>
<dbReference type="Proteomes" id="UP000054562">
    <property type="component" value="Unassembled WGS sequence"/>
</dbReference>
<reference evidence="3" key="1">
    <citation type="submission" date="2015-07" db="EMBL/GenBank/DDBJ databases">
        <title>Annotation of Plasmodium falciparum IGH-CR14.</title>
        <authorList>
            <consortium name="The Broad Institute Genome Sequencing Platform"/>
            <person name="Volkman S.K."/>
            <person name="Neafsey D.E."/>
            <person name="Dash A.P."/>
            <person name="Chitnis C.E."/>
            <person name="Hartl D.L."/>
            <person name="Young S.K."/>
            <person name="Zeng Q."/>
            <person name="Koehrsen M."/>
            <person name="Alvarado L."/>
            <person name="Berlin A."/>
            <person name="Borenstein D."/>
            <person name="Chapman S.B."/>
            <person name="Chen Z."/>
            <person name="Engels R."/>
            <person name="Freedman E."/>
            <person name="Gellesch M."/>
            <person name="Goldberg J."/>
            <person name="Griggs A."/>
            <person name="Gujja S."/>
            <person name="Heilman E.R."/>
            <person name="Heiman D.I."/>
            <person name="Howarth C."/>
            <person name="Jen D."/>
            <person name="Larson L."/>
            <person name="Mehta T."/>
            <person name="Neiman D."/>
            <person name="Park D."/>
            <person name="Pearson M."/>
            <person name="Roberts A."/>
            <person name="Saif S."/>
            <person name="Shea T."/>
            <person name="Shenoy N."/>
            <person name="Sisk P."/>
            <person name="Stolte C."/>
            <person name="Sykes S."/>
            <person name="Walk T."/>
            <person name="White J."/>
            <person name="Yandava C."/>
            <person name="Haas B."/>
            <person name="Henn M.R."/>
            <person name="Nusbaum C."/>
            <person name="Birren B."/>
        </authorList>
    </citation>
    <scope>NUCLEOTIDE SEQUENCE [LARGE SCALE GENOMIC DNA]</scope>
    <source>
        <strain evidence="3">IGH-CR14</strain>
    </source>
</reference>
<feature type="compositionally biased region" description="Basic residues" evidence="1">
    <location>
        <begin position="290"/>
        <end position="300"/>
    </location>
</feature>